<sequence length="156" mass="16480">MDMSSMDHSSSSSSSSSSSMTMSMAMVFVNAQDTPLFSNQWTPSSSGAYAGTCIFLIILSIIGRLLVAFKGVMEQHWLNAHLNRRYVAVAGKSTEAGRIDADPDAKGGIFNGMSIAIDDTFAAISLVYSSMRSGFGVRAFDIATNGPGVKASITCI</sequence>
<keyword evidence="2 4" id="KW-1133">Transmembrane helix</keyword>
<feature type="transmembrane region" description="Helical" evidence="4">
    <location>
        <begin position="47"/>
        <end position="67"/>
    </location>
</feature>
<comment type="caution">
    <text evidence="5">The sequence shown here is derived from an EMBL/GenBank/DDBJ whole genome shotgun (WGS) entry which is preliminary data.</text>
</comment>
<comment type="similarity">
    <text evidence="4">Belongs to the copper transporter (Ctr) (TC 1.A.56) family. SLC31A subfamily.</text>
</comment>
<evidence type="ECO:0000256" key="1">
    <source>
        <dbReference type="ARBA" id="ARBA00022692"/>
    </source>
</evidence>
<dbReference type="AlphaFoldDB" id="A0AAN5BTP2"/>
<keyword evidence="3 4" id="KW-0472">Membrane</keyword>
<dbReference type="Proteomes" id="UP001165205">
    <property type="component" value="Unassembled WGS sequence"/>
</dbReference>
<keyword evidence="4" id="KW-0187">Copper transport</keyword>
<proteinExistence type="inferred from homology"/>
<protein>
    <recommendedName>
        <fullName evidence="4">Copper transport protein</fullName>
    </recommendedName>
</protein>
<organism evidence="5 6">
    <name type="scientific">Aspergillus oryzae</name>
    <name type="common">Yellow koji mold</name>
    <dbReference type="NCBI Taxonomy" id="5062"/>
    <lineage>
        <taxon>Eukaryota</taxon>
        <taxon>Fungi</taxon>
        <taxon>Dikarya</taxon>
        <taxon>Ascomycota</taxon>
        <taxon>Pezizomycotina</taxon>
        <taxon>Eurotiomycetes</taxon>
        <taxon>Eurotiomycetidae</taxon>
        <taxon>Eurotiales</taxon>
        <taxon>Aspergillaceae</taxon>
        <taxon>Aspergillus</taxon>
        <taxon>Aspergillus subgen. Circumdati</taxon>
    </lineage>
</organism>
<evidence type="ECO:0000256" key="4">
    <source>
        <dbReference type="RuleBase" id="RU367022"/>
    </source>
</evidence>
<keyword evidence="4" id="KW-0406">Ion transport</keyword>
<dbReference type="GO" id="GO:0005375">
    <property type="term" value="F:copper ion transmembrane transporter activity"/>
    <property type="evidence" value="ECO:0007669"/>
    <property type="project" value="UniProtKB-UniRule"/>
</dbReference>
<evidence type="ECO:0000256" key="2">
    <source>
        <dbReference type="ARBA" id="ARBA00022989"/>
    </source>
</evidence>
<evidence type="ECO:0000313" key="5">
    <source>
        <dbReference type="EMBL" id="GMG24411.1"/>
    </source>
</evidence>
<keyword evidence="4" id="KW-0813">Transport</keyword>
<comment type="subcellular location">
    <subcellularLocation>
        <location evidence="4">Membrane</location>
        <topology evidence="4">Multi-pass membrane protein</topology>
    </subcellularLocation>
</comment>
<dbReference type="EMBL" id="BSYA01000011">
    <property type="protein sequence ID" value="GMG24411.1"/>
    <property type="molecule type" value="Genomic_DNA"/>
</dbReference>
<reference evidence="5" key="1">
    <citation type="submission" date="2023-04" db="EMBL/GenBank/DDBJ databases">
        <title>Aspergillus oryzae NBRC 4228.</title>
        <authorList>
            <person name="Ichikawa N."/>
            <person name="Sato H."/>
            <person name="Tonouchi N."/>
        </authorList>
    </citation>
    <scope>NUCLEOTIDE SEQUENCE</scope>
    <source>
        <strain evidence="5">NBRC 4228</strain>
    </source>
</reference>
<dbReference type="Pfam" id="PF04145">
    <property type="entry name" value="Ctr"/>
    <property type="match status" value="1"/>
</dbReference>
<dbReference type="InterPro" id="IPR007274">
    <property type="entry name" value="Cop_transporter"/>
</dbReference>
<evidence type="ECO:0000313" key="6">
    <source>
        <dbReference type="Proteomes" id="UP001165205"/>
    </source>
</evidence>
<keyword evidence="4" id="KW-0186">Copper</keyword>
<gene>
    <name evidence="5" type="ORF">Aory04_000166800</name>
</gene>
<evidence type="ECO:0000256" key="3">
    <source>
        <dbReference type="ARBA" id="ARBA00023136"/>
    </source>
</evidence>
<name>A0AAN5BTP2_ASPOZ</name>
<dbReference type="GO" id="GO:0016020">
    <property type="term" value="C:membrane"/>
    <property type="evidence" value="ECO:0007669"/>
    <property type="project" value="UniProtKB-SubCell"/>
</dbReference>
<keyword evidence="1 4" id="KW-0812">Transmembrane</keyword>
<accession>A0AAN5BTP2</accession>